<protein>
    <submittedName>
        <fullName evidence="1">Uncharacterized protein</fullName>
    </submittedName>
</protein>
<sequence>MFYRESYSDCYIDHLMIFNRFYSYLSTAWILILCKNDDEPVYLPDNLFGTLLMLW</sequence>
<organism evidence="1">
    <name type="scientific">Magnetococcus massalia (strain MO-1)</name>
    <dbReference type="NCBI Taxonomy" id="451514"/>
    <lineage>
        <taxon>Bacteria</taxon>
        <taxon>Pseudomonadati</taxon>
        <taxon>Pseudomonadota</taxon>
        <taxon>Magnetococcia</taxon>
        <taxon>Magnetococcales</taxon>
        <taxon>Magnetococcaceae</taxon>
        <taxon>Magnetococcus</taxon>
    </lineage>
</organism>
<proteinExistence type="predicted"/>
<dbReference type="EMBL" id="LO017727">
    <property type="protein sequence ID" value="CRH07485.1"/>
    <property type="molecule type" value="Genomic_DNA"/>
</dbReference>
<accession>A0A1S7LKQ8</accession>
<name>A0A1S7LKQ8_MAGMO</name>
<dbReference type="AlphaFoldDB" id="A0A1S7LKQ8"/>
<evidence type="ECO:0000313" key="1">
    <source>
        <dbReference type="EMBL" id="CRH07485.1"/>
    </source>
</evidence>
<gene>
    <name evidence="1" type="ORF">MAGMO_3348</name>
</gene>
<reference evidence="1" key="1">
    <citation type="submission" date="2015-04" db="EMBL/GenBank/DDBJ databases">
        <authorList>
            <person name="Syromyatnikov M.Y."/>
            <person name="Popov V.N."/>
        </authorList>
    </citation>
    <scope>NUCLEOTIDE SEQUENCE</scope>
    <source>
        <strain evidence="1">MO-1</strain>
    </source>
</reference>